<evidence type="ECO:0000256" key="1">
    <source>
        <dbReference type="ARBA" id="ARBA00023125"/>
    </source>
</evidence>
<evidence type="ECO:0000259" key="3">
    <source>
        <dbReference type="PROSITE" id="PS50110"/>
    </source>
</evidence>
<dbReference type="InterPro" id="IPR007492">
    <property type="entry name" value="LytTR_DNA-bd_dom"/>
</dbReference>
<feature type="modified residue" description="4-aspartylphosphate" evidence="2">
    <location>
        <position position="56"/>
    </location>
</feature>
<dbReference type="SMART" id="SM00850">
    <property type="entry name" value="LytTR"/>
    <property type="match status" value="1"/>
</dbReference>
<evidence type="ECO:0000256" key="2">
    <source>
        <dbReference type="PROSITE-ProRule" id="PRU00169"/>
    </source>
</evidence>
<keyword evidence="2" id="KW-0597">Phosphoprotein</keyword>
<dbReference type="Pfam" id="PF00072">
    <property type="entry name" value="Response_reg"/>
    <property type="match status" value="1"/>
</dbReference>
<dbReference type="RefSeq" id="WP_188746235.1">
    <property type="nucleotide sequence ID" value="NZ_BMIK01000001.1"/>
</dbReference>
<organism evidence="4 5">
    <name type="scientific">Parapedobacter defluvii</name>
    <dbReference type="NCBI Taxonomy" id="2045106"/>
    <lineage>
        <taxon>Bacteria</taxon>
        <taxon>Pseudomonadati</taxon>
        <taxon>Bacteroidota</taxon>
        <taxon>Sphingobacteriia</taxon>
        <taxon>Sphingobacteriales</taxon>
        <taxon>Sphingobacteriaceae</taxon>
        <taxon>Parapedobacter</taxon>
    </lineage>
</organism>
<dbReference type="InterPro" id="IPR011006">
    <property type="entry name" value="CheY-like_superfamily"/>
</dbReference>
<dbReference type="InterPro" id="IPR039420">
    <property type="entry name" value="WalR-like"/>
</dbReference>
<comment type="caution">
    <text evidence="4">The sequence shown here is derived from an EMBL/GenBank/DDBJ whole genome shotgun (WGS) entry which is preliminary data.</text>
</comment>
<dbReference type="PANTHER" id="PTHR48111">
    <property type="entry name" value="REGULATOR OF RPOS"/>
    <property type="match status" value="1"/>
</dbReference>
<dbReference type="SMART" id="SM00448">
    <property type="entry name" value="REC"/>
    <property type="match status" value="1"/>
</dbReference>
<sequence length="237" mass="27211">MPNIRCVLVDDEFPALQYLQMLCSQLSGIEVVKSFNDPVKFLNKIDGLDFDVCVLDIRMPGIDGMQLARRLQGKVIIFSTAHKEYAAEAFDLDAVDYLRKPYQLDRLEKAFAKVRDLLAARRSTENAFELNTNRGKVRVKSKEIAFVEVAANDRRDKEIVYRDGSRVLAKNITFDQLLRLLPEKEFCRINRKTIIASDTIMSYTQQWVSCSFTEGGTISRFPISAQYRSDFKNLMSD</sequence>
<dbReference type="InterPro" id="IPR001789">
    <property type="entry name" value="Sig_transdc_resp-reg_receiver"/>
</dbReference>
<evidence type="ECO:0000313" key="4">
    <source>
        <dbReference type="EMBL" id="GGC12873.1"/>
    </source>
</evidence>
<keyword evidence="5" id="KW-1185">Reference proteome</keyword>
<keyword evidence="1" id="KW-0238">DNA-binding</keyword>
<dbReference type="Proteomes" id="UP000597338">
    <property type="component" value="Unassembled WGS sequence"/>
</dbReference>
<dbReference type="SUPFAM" id="SSF52172">
    <property type="entry name" value="CheY-like"/>
    <property type="match status" value="1"/>
</dbReference>
<dbReference type="Gene3D" id="3.40.50.2300">
    <property type="match status" value="1"/>
</dbReference>
<gene>
    <name evidence="4" type="ORF">GCM10011386_00650</name>
</gene>
<dbReference type="Gene3D" id="2.40.50.1020">
    <property type="entry name" value="LytTr DNA-binding domain"/>
    <property type="match status" value="1"/>
</dbReference>
<protein>
    <recommendedName>
        <fullName evidence="3">Response regulatory domain-containing protein</fullName>
    </recommendedName>
</protein>
<dbReference type="EMBL" id="BMIK01000001">
    <property type="protein sequence ID" value="GGC12873.1"/>
    <property type="molecule type" value="Genomic_DNA"/>
</dbReference>
<dbReference type="PANTHER" id="PTHR48111:SF69">
    <property type="entry name" value="RESPONSE REGULATOR RECEIVER"/>
    <property type="match status" value="1"/>
</dbReference>
<dbReference type="Pfam" id="PF04397">
    <property type="entry name" value="LytTR"/>
    <property type="match status" value="1"/>
</dbReference>
<name>A0ABQ1KVZ9_9SPHI</name>
<dbReference type="PROSITE" id="PS50110">
    <property type="entry name" value="RESPONSE_REGULATORY"/>
    <property type="match status" value="1"/>
</dbReference>
<proteinExistence type="predicted"/>
<accession>A0ABQ1KVZ9</accession>
<reference evidence="5" key="1">
    <citation type="journal article" date="2019" name="Int. J. Syst. Evol. Microbiol.">
        <title>The Global Catalogue of Microorganisms (GCM) 10K type strain sequencing project: providing services to taxonomists for standard genome sequencing and annotation.</title>
        <authorList>
            <consortium name="The Broad Institute Genomics Platform"/>
            <consortium name="The Broad Institute Genome Sequencing Center for Infectious Disease"/>
            <person name="Wu L."/>
            <person name="Ma J."/>
        </authorList>
    </citation>
    <scope>NUCLEOTIDE SEQUENCE [LARGE SCALE GENOMIC DNA]</scope>
    <source>
        <strain evidence="5">CGMCC 1.15342</strain>
    </source>
</reference>
<evidence type="ECO:0000313" key="5">
    <source>
        <dbReference type="Proteomes" id="UP000597338"/>
    </source>
</evidence>
<feature type="domain" description="Response regulatory" evidence="3">
    <location>
        <begin position="5"/>
        <end position="115"/>
    </location>
</feature>